<evidence type="ECO:0000313" key="3">
    <source>
        <dbReference type="Proteomes" id="UP000256321"/>
    </source>
</evidence>
<proteinExistence type="predicted"/>
<comment type="caution">
    <text evidence="2">The sequence shown here is derived from an EMBL/GenBank/DDBJ whole genome shotgun (WGS) entry which is preliminary data.</text>
</comment>
<organism evidence="2 3">
    <name type="scientific">Parabacteroides acidifaciens</name>
    <dbReference type="NCBI Taxonomy" id="2290935"/>
    <lineage>
        <taxon>Bacteria</taxon>
        <taxon>Pseudomonadati</taxon>
        <taxon>Bacteroidota</taxon>
        <taxon>Bacteroidia</taxon>
        <taxon>Bacteroidales</taxon>
        <taxon>Tannerellaceae</taxon>
        <taxon>Parabacteroides</taxon>
    </lineage>
</organism>
<gene>
    <name evidence="2" type="ORF">DWU89_18365</name>
    <name evidence="1" type="ORF">H8784_17925</name>
</gene>
<evidence type="ECO:0000313" key="4">
    <source>
        <dbReference type="Proteomes" id="UP000629596"/>
    </source>
</evidence>
<dbReference type="RefSeq" id="WP_115501093.1">
    <property type="nucleotide sequence ID" value="NZ_JACRTI010000066.1"/>
</dbReference>
<dbReference type="Proteomes" id="UP000629596">
    <property type="component" value="Unassembled WGS sequence"/>
</dbReference>
<dbReference type="Proteomes" id="UP000256321">
    <property type="component" value="Unassembled WGS sequence"/>
</dbReference>
<dbReference type="AlphaFoldDB" id="A0A3D8H9M2"/>
<protein>
    <submittedName>
        <fullName evidence="2">Uncharacterized protein</fullName>
    </submittedName>
</protein>
<dbReference type="EMBL" id="QREV01000066">
    <property type="protein sequence ID" value="RDU47683.1"/>
    <property type="molecule type" value="Genomic_DNA"/>
</dbReference>
<dbReference type="EMBL" id="JACRTI010000066">
    <property type="protein sequence ID" value="MBC8603592.1"/>
    <property type="molecule type" value="Genomic_DNA"/>
</dbReference>
<accession>A0A3D8H9M2</accession>
<evidence type="ECO:0000313" key="1">
    <source>
        <dbReference type="EMBL" id="MBC8603592.1"/>
    </source>
</evidence>
<reference evidence="1 4" key="2">
    <citation type="submission" date="2020-08" db="EMBL/GenBank/DDBJ databases">
        <title>Genome public.</title>
        <authorList>
            <person name="Liu C."/>
            <person name="Sun Q."/>
        </authorList>
    </citation>
    <scope>NUCLEOTIDE SEQUENCE [LARGE SCALE GENOMIC DNA]</scope>
    <source>
        <strain evidence="1 4">426_9</strain>
    </source>
</reference>
<sequence length="136" mass="16099">MELPLSIACLQEQWVQFLLKKLEPANITELFWQLRPYVVLHHVEFQESSFSFSIFGAVNFSDIISFIRKDGTLGILLKNGRFYLFSDSSMDRQCILVCDPDFYEREGKALSAWSNFVGKCQLLWWKIKEYLRRNIF</sequence>
<keyword evidence="4" id="KW-1185">Reference proteome</keyword>
<reference evidence="2 3" key="1">
    <citation type="submission" date="2018-07" db="EMBL/GenBank/DDBJ databases">
        <title>Parabacteroides acidifaciens nov. sp., isolated from human feces.</title>
        <authorList>
            <person name="Wang Y.J."/>
        </authorList>
    </citation>
    <scope>NUCLEOTIDE SEQUENCE [LARGE SCALE GENOMIC DNA]</scope>
    <source>
        <strain evidence="2 3">426-9</strain>
    </source>
</reference>
<name>A0A3D8H9M2_9BACT</name>
<evidence type="ECO:0000313" key="2">
    <source>
        <dbReference type="EMBL" id="RDU47683.1"/>
    </source>
</evidence>